<proteinExistence type="inferred from homology"/>
<evidence type="ECO:0000313" key="10">
    <source>
        <dbReference type="Proteomes" id="UP001314796"/>
    </source>
</evidence>
<dbReference type="PANTHER" id="PTHR30349:SF64">
    <property type="entry name" value="PROPHAGE INTEGRASE INTD-RELATED"/>
    <property type="match status" value="1"/>
</dbReference>
<dbReference type="Gene3D" id="1.10.443.10">
    <property type="entry name" value="Intergrase catalytic core"/>
    <property type="match status" value="1"/>
</dbReference>
<keyword evidence="3" id="KW-0229">DNA integration</keyword>
<dbReference type="InterPro" id="IPR002104">
    <property type="entry name" value="Integrase_catalytic"/>
</dbReference>
<name>A0ABS2NLP3_9FIRM</name>
<dbReference type="Pfam" id="PF00589">
    <property type="entry name" value="Phage_integrase"/>
    <property type="match status" value="1"/>
</dbReference>
<dbReference type="Pfam" id="PF13495">
    <property type="entry name" value="Phage_int_SAM_4"/>
    <property type="match status" value="1"/>
</dbReference>
<organism evidence="9 10">
    <name type="scientific">Alkaliphilus hydrothermalis</name>
    <dbReference type="NCBI Taxonomy" id="1482730"/>
    <lineage>
        <taxon>Bacteria</taxon>
        <taxon>Bacillati</taxon>
        <taxon>Bacillota</taxon>
        <taxon>Clostridia</taxon>
        <taxon>Peptostreptococcales</taxon>
        <taxon>Natronincolaceae</taxon>
        <taxon>Alkaliphilus</taxon>
    </lineage>
</organism>
<evidence type="ECO:0000256" key="3">
    <source>
        <dbReference type="ARBA" id="ARBA00022908"/>
    </source>
</evidence>
<sequence>MNNQSIYLQVERVLKLKGYSSNTIEAYVSHIKQFISYFGKEVRLITNEDVNEYLLYMLEERQCSSSYVNTAVSSIKFLFNQVLRRFDMAVGIPRPKKEKKLPEVLNEEEVTKILNVVENHKHKAILCLVYSAGLRVSEVVRLKAEDIDSVRMLIHVKGAKGKKDRYTLLSEKALIVLRNYYRRYTPKEWLFEGEFKSNHLTERSVQRVFKTACIKAGIKKDVSIHSLRHSFATHLLEGGIDIRYIQSLLGHSSSKTTEIYTHVSNKYLSNIQSPLDKL</sequence>
<dbReference type="EMBL" id="JAFBEE010000001">
    <property type="protein sequence ID" value="MBM7613849.1"/>
    <property type="molecule type" value="Genomic_DNA"/>
</dbReference>
<dbReference type="PANTHER" id="PTHR30349">
    <property type="entry name" value="PHAGE INTEGRASE-RELATED"/>
    <property type="match status" value="1"/>
</dbReference>
<dbReference type="PROSITE" id="PS51900">
    <property type="entry name" value="CB"/>
    <property type="match status" value="1"/>
</dbReference>
<feature type="domain" description="Tyr recombinase" evidence="7">
    <location>
        <begin position="100"/>
        <end position="273"/>
    </location>
</feature>
<evidence type="ECO:0000256" key="6">
    <source>
        <dbReference type="PROSITE-ProRule" id="PRU01248"/>
    </source>
</evidence>
<dbReference type="InterPro" id="IPR050090">
    <property type="entry name" value="Tyrosine_recombinase_XerCD"/>
</dbReference>
<reference evidence="9 10" key="1">
    <citation type="submission" date="2021-01" db="EMBL/GenBank/DDBJ databases">
        <title>Genomic Encyclopedia of Type Strains, Phase IV (KMG-IV): sequencing the most valuable type-strain genomes for metagenomic binning, comparative biology and taxonomic classification.</title>
        <authorList>
            <person name="Goeker M."/>
        </authorList>
    </citation>
    <scope>NUCLEOTIDE SEQUENCE [LARGE SCALE GENOMIC DNA]</scope>
    <source>
        <strain evidence="9 10">DSM 25890</strain>
    </source>
</reference>
<accession>A0ABS2NLP3</accession>
<dbReference type="InterPro" id="IPR010998">
    <property type="entry name" value="Integrase_recombinase_N"/>
</dbReference>
<dbReference type="RefSeq" id="WP_204400114.1">
    <property type="nucleotide sequence ID" value="NZ_JAFBEE010000001.1"/>
</dbReference>
<protein>
    <submittedName>
        <fullName evidence="9">Site-specific recombinase XerD</fullName>
    </submittedName>
</protein>
<keyword evidence="4 6" id="KW-0238">DNA-binding</keyword>
<comment type="similarity">
    <text evidence="2">Belongs to the 'phage' integrase family.</text>
</comment>
<dbReference type="Proteomes" id="UP001314796">
    <property type="component" value="Unassembled WGS sequence"/>
</dbReference>
<dbReference type="NCBIfam" id="NF040815">
    <property type="entry name" value="recomb_XerA_Arch"/>
    <property type="match status" value="1"/>
</dbReference>
<comment type="function">
    <text evidence="1">Site-specific tyrosine recombinase, which acts by catalyzing the cutting and rejoining of the recombining DNA molecules.</text>
</comment>
<dbReference type="Gene3D" id="1.10.150.130">
    <property type="match status" value="1"/>
</dbReference>
<evidence type="ECO:0000256" key="4">
    <source>
        <dbReference type="ARBA" id="ARBA00023125"/>
    </source>
</evidence>
<evidence type="ECO:0000256" key="1">
    <source>
        <dbReference type="ARBA" id="ARBA00003283"/>
    </source>
</evidence>
<evidence type="ECO:0000259" key="7">
    <source>
        <dbReference type="PROSITE" id="PS51898"/>
    </source>
</evidence>
<keyword evidence="10" id="KW-1185">Reference proteome</keyword>
<dbReference type="InterPro" id="IPR044068">
    <property type="entry name" value="CB"/>
</dbReference>
<feature type="domain" description="Core-binding (CB)" evidence="8">
    <location>
        <begin position="4"/>
        <end position="83"/>
    </location>
</feature>
<keyword evidence="5" id="KW-0233">DNA recombination</keyword>
<dbReference type="InterPro" id="IPR011010">
    <property type="entry name" value="DNA_brk_join_enz"/>
</dbReference>
<evidence type="ECO:0000259" key="8">
    <source>
        <dbReference type="PROSITE" id="PS51900"/>
    </source>
</evidence>
<dbReference type="PROSITE" id="PS51898">
    <property type="entry name" value="TYR_RECOMBINASE"/>
    <property type="match status" value="1"/>
</dbReference>
<dbReference type="InterPro" id="IPR013762">
    <property type="entry name" value="Integrase-like_cat_sf"/>
</dbReference>
<evidence type="ECO:0000256" key="5">
    <source>
        <dbReference type="ARBA" id="ARBA00023172"/>
    </source>
</evidence>
<evidence type="ECO:0000313" key="9">
    <source>
        <dbReference type="EMBL" id="MBM7613849.1"/>
    </source>
</evidence>
<comment type="caution">
    <text evidence="9">The sequence shown here is derived from an EMBL/GenBank/DDBJ whole genome shotgun (WGS) entry which is preliminary data.</text>
</comment>
<dbReference type="InterPro" id="IPR004107">
    <property type="entry name" value="Integrase_SAM-like_N"/>
</dbReference>
<dbReference type="SUPFAM" id="SSF56349">
    <property type="entry name" value="DNA breaking-rejoining enzymes"/>
    <property type="match status" value="1"/>
</dbReference>
<gene>
    <name evidence="9" type="ORF">JOC73_000357</name>
</gene>
<evidence type="ECO:0000256" key="2">
    <source>
        <dbReference type="ARBA" id="ARBA00008857"/>
    </source>
</evidence>